<dbReference type="Gene3D" id="1.10.10.2520">
    <property type="entry name" value="Cell wall hydrolase SleB, domain 1"/>
    <property type="match status" value="1"/>
</dbReference>
<dbReference type="Pfam" id="PF07486">
    <property type="entry name" value="Hydrolase_2"/>
    <property type="match status" value="1"/>
</dbReference>
<dbReference type="EMBL" id="JAAAMJ010000001">
    <property type="protein sequence ID" value="NDV85922.1"/>
    <property type="molecule type" value="Genomic_DNA"/>
</dbReference>
<dbReference type="GO" id="GO:0016787">
    <property type="term" value="F:hydrolase activity"/>
    <property type="evidence" value="ECO:0007669"/>
    <property type="project" value="UniProtKB-KW"/>
</dbReference>
<organism evidence="2 3">
    <name type="scientific">Aurantimonas aggregata</name>
    <dbReference type="NCBI Taxonomy" id="2047720"/>
    <lineage>
        <taxon>Bacteria</taxon>
        <taxon>Pseudomonadati</taxon>
        <taxon>Pseudomonadota</taxon>
        <taxon>Alphaproteobacteria</taxon>
        <taxon>Hyphomicrobiales</taxon>
        <taxon>Aurantimonadaceae</taxon>
        <taxon>Aurantimonas</taxon>
    </lineage>
</organism>
<feature type="domain" description="Cell wall hydrolase SleB" evidence="1">
    <location>
        <begin position="244"/>
        <end position="354"/>
    </location>
</feature>
<comment type="caution">
    <text evidence="2">The sequence shown here is derived from an EMBL/GenBank/DDBJ whole genome shotgun (WGS) entry which is preliminary data.</text>
</comment>
<protein>
    <submittedName>
        <fullName evidence="2">Cell wall hydrolase</fullName>
    </submittedName>
</protein>
<sequence length="361" mass="38912">MIVTVSTGSIAYQDMTSTLGGVKQANRWQAYFVPSPAGSIETAEIAFAGPQRGQLPEGAGVRAGDGALFTLDAPQKAFAAPDESRVRRAEKGARVISLAPAESLPPRGFSAGSILERQSLLGPRVIGPAERVRLAFSKVTQTTQEAMTVAMNFQLKGTPKILDDGDVMLASLKPSTDDTGALGYAPASRTSSLFETILKEQPEAFVPPIGDKDHAWAATPLAASAFSAKEQNCLANGIYFEARGESATGQAAVAQVILNRVRNPAYPKTICGVVYQNKNWRNRCQFSFACDGSRPRVGDRSAWARAKQVAEQVTKGDIWLSDVGSATHYHATYVRPRWASAMERVDKIGKHVFYRTFNGGW</sequence>
<gene>
    <name evidence="2" type="ORF">GTW51_04310</name>
</gene>
<proteinExistence type="predicted"/>
<keyword evidence="2" id="KW-0378">Hydrolase</keyword>
<evidence type="ECO:0000313" key="3">
    <source>
        <dbReference type="Proteomes" id="UP000476332"/>
    </source>
</evidence>
<name>A0A6L9MEB7_9HYPH</name>
<dbReference type="Proteomes" id="UP000476332">
    <property type="component" value="Unassembled WGS sequence"/>
</dbReference>
<dbReference type="InterPro" id="IPR011105">
    <property type="entry name" value="Cell_wall_hydrolase_SleB"/>
</dbReference>
<evidence type="ECO:0000313" key="2">
    <source>
        <dbReference type="EMBL" id="NDV85922.1"/>
    </source>
</evidence>
<reference evidence="2 3" key="1">
    <citation type="submission" date="2020-01" db="EMBL/GenBank/DDBJ databases">
        <title>Genomes of bacteria type strains.</title>
        <authorList>
            <person name="Chen J."/>
            <person name="Zhu S."/>
            <person name="Chen J."/>
        </authorList>
    </citation>
    <scope>NUCLEOTIDE SEQUENCE [LARGE SCALE GENOMIC DNA]</scope>
    <source>
        <strain evidence="2 3">KCTC 52919</strain>
    </source>
</reference>
<dbReference type="InterPro" id="IPR042047">
    <property type="entry name" value="SleB_dom1"/>
</dbReference>
<keyword evidence="3" id="KW-1185">Reference proteome</keyword>
<dbReference type="AlphaFoldDB" id="A0A6L9MEB7"/>
<dbReference type="RefSeq" id="WP_163042609.1">
    <property type="nucleotide sequence ID" value="NZ_JAAAMJ010000001.1"/>
</dbReference>
<evidence type="ECO:0000259" key="1">
    <source>
        <dbReference type="Pfam" id="PF07486"/>
    </source>
</evidence>
<accession>A0A6L9MEB7</accession>